<dbReference type="PANTHER" id="PTHR43434">
    <property type="entry name" value="PHOSPHOGLYCOLATE PHOSPHATASE"/>
    <property type="match status" value="1"/>
</dbReference>
<dbReference type="InterPro" id="IPR050155">
    <property type="entry name" value="HAD-like_hydrolase_sf"/>
</dbReference>
<dbReference type="SUPFAM" id="SSF56784">
    <property type="entry name" value="HAD-like"/>
    <property type="match status" value="1"/>
</dbReference>
<keyword evidence="2" id="KW-1185">Reference proteome</keyword>
<comment type="caution">
    <text evidence="1">The sequence shown here is derived from an EMBL/GenBank/DDBJ whole genome shotgun (WGS) entry which is preliminary data.</text>
</comment>
<dbReference type="Pfam" id="PF00702">
    <property type="entry name" value="Hydrolase"/>
    <property type="match status" value="1"/>
</dbReference>
<dbReference type="GO" id="GO:0006281">
    <property type="term" value="P:DNA repair"/>
    <property type="evidence" value="ECO:0007669"/>
    <property type="project" value="TreeGrafter"/>
</dbReference>
<dbReference type="SFLD" id="SFLDG01129">
    <property type="entry name" value="C1.5:_HAD__Beta-PGM__Phosphata"/>
    <property type="match status" value="1"/>
</dbReference>
<dbReference type="PANTHER" id="PTHR43434:SF3">
    <property type="entry name" value="GMP_IMP NUCLEOTIDASE YRFG"/>
    <property type="match status" value="1"/>
</dbReference>
<dbReference type="InterPro" id="IPR023214">
    <property type="entry name" value="HAD_sf"/>
</dbReference>
<dbReference type="SFLD" id="SFLDS00003">
    <property type="entry name" value="Haloacid_Dehalogenase"/>
    <property type="match status" value="1"/>
</dbReference>
<evidence type="ECO:0000313" key="2">
    <source>
        <dbReference type="Proteomes" id="UP000191160"/>
    </source>
</evidence>
<dbReference type="InterPro" id="IPR036412">
    <property type="entry name" value="HAD-like_sf"/>
</dbReference>
<dbReference type="GO" id="GO:0005829">
    <property type="term" value="C:cytosol"/>
    <property type="evidence" value="ECO:0007669"/>
    <property type="project" value="TreeGrafter"/>
</dbReference>
<dbReference type="Proteomes" id="UP000191160">
    <property type="component" value="Unassembled WGS sequence"/>
</dbReference>
<sequence>MPNYSEKPTIIFDMDGTLLDLAYDDFIWNELLPIRYAEQHQCSLEQSKQTLFSFYQQHNHTLKWYSSRFWTSQVGVDVLAMQIEQKAKVAKREGCIELLTYLKENGYPIWLATNADYAGLQFKLEETGLRDFFDVIVSSETLGHAKEFIEFWQILASKHPFDAKNCYFIDDTEKVLNGAKLFGIEQLYSIQQPSSAKAPRETCNYPMLSALTDLIPILEAQTTEQAEEQKKYA</sequence>
<gene>
    <name evidence="1" type="ORF">B1202_01245</name>
</gene>
<dbReference type="EMBL" id="MVKX01000001">
    <property type="protein sequence ID" value="OOV85306.1"/>
    <property type="molecule type" value="Genomic_DNA"/>
</dbReference>
<protein>
    <submittedName>
        <fullName evidence="1">Haloacid dehalogenase</fullName>
    </submittedName>
</protein>
<dbReference type="GO" id="GO:0008967">
    <property type="term" value="F:phosphoglycolate phosphatase activity"/>
    <property type="evidence" value="ECO:0007669"/>
    <property type="project" value="TreeGrafter"/>
</dbReference>
<reference evidence="1 2" key="1">
    <citation type="submission" date="2017-02" db="EMBL/GenBank/DDBJ databases">
        <title>Acinetobacter sp. ANC 4945, whole genome shotgun sequencing project.</title>
        <authorList>
            <person name="Radolfova-Krizova L."/>
            <person name="Al Atrouni A."/>
            <person name="Nemec A."/>
        </authorList>
    </citation>
    <scope>NUCLEOTIDE SEQUENCE [LARGE SCALE GENOMIC DNA]</scope>
    <source>
        <strain evidence="1 2">ANC 4945</strain>
    </source>
</reference>
<evidence type="ECO:0000313" key="1">
    <source>
        <dbReference type="EMBL" id="OOV85306.1"/>
    </source>
</evidence>
<organism evidence="1 2">
    <name type="scientific">Acinetobacter amyesii</name>
    <dbReference type="NCBI Taxonomy" id="2942470"/>
    <lineage>
        <taxon>Bacteria</taxon>
        <taxon>Pseudomonadati</taxon>
        <taxon>Pseudomonadota</taxon>
        <taxon>Gammaproteobacteria</taxon>
        <taxon>Moraxellales</taxon>
        <taxon>Moraxellaceae</taxon>
        <taxon>Acinetobacter</taxon>
    </lineage>
</organism>
<dbReference type="InterPro" id="IPR006439">
    <property type="entry name" value="HAD-SF_hydro_IA"/>
</dbReference>
<proteinExistence type="predicted"/>
<accession>A0A1T1H662</accession>
<dbReference type="NCBIfam" id="TIGR01509">
    <property type="entry name" value="HAD-SF-IA-v3"/>
    <property type="match status" value="1"/>
</dbReference>
<name>A0A1T1H662_9GAMM</name>
<dbReference type="Gene3D" id="3.40.50.1000">
    <property type="entry name" value="HAD superfamily/HAD-like"/>
    <property type="match status" value="1"/>
</dbReference>
<dbReference type="AlphaFoldDB" id="A0A1T1H662"/>
<dbReference type="RefSeq" id="WP_078188711.1">
    <property type="nucleotide sequence ID" value="NZ_JAMCOZ010000010.1"/>
</dbReference>
<dbReference type="CDD" id="cd01427">
    <property type="entry name" value="HAD_like"/>
    <property type="match status" value="1"/>
</dbReference>